<accession>A0ABR7WJL6</accession>
<keyword evidence="2" id="KW-1185">Reference proteome</keyword>
<gene>
    <name evidence="1" type="ORF">IDJ77_01735</name>
</gene>
<sequence length="134" mass="15486">MNEQDTIDLMVMVSPVLWLSDFMGKIGIIEHSDFKADEIWVRFEDEDVEPFCSHTLFVLRTPDELNETAENKQAALWPPVPENLRYLAGLQESGSAKEVKQAFEHLNDDPELHRWATIRLSEVIDHAARRKIGR</sequence>
<reference evidence="1 2" key="1">
    <citation type="submission" date="2020-09" db="EMBL/GenBank/DDBJ databases">
        <title>Novel species of Mucilaginibacter isolated from a glacier on the Tibetan Plateau.</title>
        <authorList>
            <person name="Liu Q."/>
            <person name="Xin Y.-H."/>
        </authorList>
    </citation>
    <scope>NUCLEOTIDE SEQUENCE [LARGE SCALE GENOMIC DNA]</scope>
    <source>
        <strain evidence="1 2">ZT4R22</strain>
    </source>
</reference>
<comment type="caution">
    <text evidence="1">The sequence shown here is derived from an EMBL/GenBank/DDBJ whole genome shotgun (WGS) entry which is preliminary data.</text>
</comment>
<name>A0ABR7WJL6_9SPHI</name>
<organism evidence="1 2">
    <name type="scientific">Mucilaginibacter pankratovii</name>
    <dbReference type="NCBI Taxonomy" id="2772110"/>
    <lineage>
        <taxon>Bacteria</taxon>
        <taxon>Pseudomonadati</taxon>
        <taxon>Bacteroidota</taxon>
        <taxon>Sphingobacteriia</taxon>
        <taxon>Sphingobacteriales</taxon>
        <taxon>Sphingobacteriaceae</taxon>
        <taxon>Mucilaginibacter</taxon>
    </lineage>
</organism>
<proteinExistence type="predicted"/>
<evidence type="ECO:0000313" key="2">
    <source>
        <dbReference type="Proteomes" id="UP000606600"/>
    </source>
</evidence>
<protein>
    <recommendedName>
        <fullName evidence="3">Immunity protein 8 of polymorphic toxin system</fullName>
    </recommendedName>
</protein>
<dbReference type="RefSeq" id="WP_191187197.1">
    <property type="nucleotide sequence ID" value="NZ_JACWMY010000001.1"/>
</dbReference>
<evidence type="ECO:0000313" key="1">
    <source>
        <dbReference type="EMBL" id="MBD1362518.1"/>
    </source>
</evidence>
<dbReference type="EMBL" id="JACWMY010000001">
    <property type="protein sequence ID" value="MBD1362518.1"/>
    <property type="molecule type" value="Genomic_DNA"/>
</dbReference>
<dbReference type="Proteomes" id="UP000606600">
    <property type="component" value="Unassembled WGS sequence"/>
</dbReference>
<evidence type="ECO:0008006" key="3">
    <source>
        <dbReference type="Google" id="ProtNLM"/>
    </source>
</evidence>